<comment type="caution">
    <text evidence="8">The sequence shown here is derived from an EMBL/GenBank/DDBJ whole genome shotgun (WGS) entry which is preliminary data.</text>
</comment>
<evidence type="ECO:0000256" key="4">
    <source>
        <dbReference type="ARBA" id="ARBA00023136"/>
    </source>
</evidence>
<evidence type="ECO:0000256" key="2">
    <source>
        <dbReference type="ARBA" id="ARBA00022692"/>
    </source>
</evidence>
<evidence type="ECO:0000256" key="1">
    <source>
        <dbReference type="ARBA" id="ARBA00004651"/>
    </source>
</evidence>
<dbReference type="EMBL" id="BNAU01000002">
    <property type="protein sequence ID" value="GHE90121.1"/>
    <property type="molecule type" value="Genomic_DNA"/>
</dbReference>
<feature type="compositionally biased region" description="Low complexity" evidence="5">
    <location>
        <begin position="372"/>
        <end position="384"/>
    </location>
</feature>
<protein>
    <recommendedName>
        <fullName evidence="7">Major facilitator superfamily (MFS) profile domain-containing protein</fullName>
    </recommendedName>
</protein>
<gene>
    <name evidence="8" type="ORF">GCM10017786_22950</name>
</gene>
<keyword evidence="3 6" id="KW-1133">Transmembrane helix</keyword>
<feature type="compositionally biased region" description="Basic residues" evidence="5">
    <location>
        <begin position="429"/>
        <end position="438"/>
    </location>
</feature>
<feature type="compositionally biased region" description="Basic residues" evidence="5">
    <location>
        <begin position="456"/>
        <end position="465"/>
    </location>
</feature>
<evidence type="ECO:0000313" key="9">
    <source>
        <dbReference type="Proteomes" id="UP000605897"/>
    </source>
</evidence>
<dbReference type="PANTHER" id="PTHR23501">
    <property type="entry name" value="MAJOR FACILITATOR SUPERFAMILY"/>
    <property type="match status" value="1"/>
</dbReference>
<feature type="transmembrane region" description="Helical" evidence="6">
    <location>
        <begin position="317"/>
        <end position="336"/>
    </location>
</feature>
<keyword evidence="2 6" id="KW-0812">Transmembrane</keyword>
<evidence type="ECO:0000256" key="3">
    <source>
        <dbReference type="ARBA" id="ARBA00022989"/>
    </source>
</evidence>
<feature type="transmembrane region" description="Helical" evidence="6">
    <location>
        <begin position="216"/>
        <end position="236"/>
    </location>
</feature>
<dbReference type="PROSITE" id="PS50850">
    <property type="entry name" value="MFS"/>
    <property type="match status" value="1"/>
</dbReference>
<organism evidence="8 9">
    <name type="scientific">Amycolatopsis deserti</name>
    <dbReference type="NCBI Taxonomy" id="185696"/>
    <lineage>
        <taxon>Bacteria</taxon>
        <taxon>Bacillati</taxon>
        <taxon>Actinomycetota</taxon>
        <taxon>Actinomycetes</taxon>
        <taxon>Pseudonocardiales</taxon>
        <taxon>Pseudonocardiaceae</taxon>
        <taxon>Amycolatopsis</taxon>
    </lineage>
</organism>
<evidence type="ECO:0000313" key="8">
    <source>
        <dbReference type="EMBL" id="GHE90121.1"/>
    </source>
</evidence>
<comment type="subcellular location">
    <subcellularLocation>
        <location evidence="1">Cell membrane</location>
        <topology evidence="1">Multi-pass membrane protein</topology>
    </subcellularLocation>
</comment>
<keyword evidence="9" id="KW-1185">Reference proteome</keyword>
<feature type="transmembrane region" description="Helical" evidence="6">
    <location>
        <begin position="160"/>
        <end position="178"/>
    </location>
</feature>
<evidence type="ECO:0000256" key="5">
    <source>
        <dbReference type="SAM" id="MobiDB-lite"/>
    </source>
</evidence>
<feature type="transmembrane region" description="Helical" evidence="6">
    <location>
        <begin position="277"/>
        <end position="296"/>
    </location>
</feature>
<dbReference type="Gene3D" id="1.20.1720.10">
    <property type="entry name" value="Multidrug resistance protein D"/>
    <property type="match status" value="1"/>
</dbReference>
<feature type="transmembrane region" description="Helical" evidence="6">
    <location>
        <begin position="62"/>
        <end position="88"/>
    </location>
</feature>
<dbReference type="SUPFAM" id="SSF103473">
    <property type="entry name" value="MFS general substrate transporter"/>
    <property type="match status" value="1"/>
</dbReference>
<dbReference type="PANTHER" id="PTHR23501:SF197">
    <property type="entry name" value="COMD"/>
    <property type="match status" value="1"/>
</dbReference>
<proteinExistence type="predicted"/>
<accession>A0ABQ3IV53</accession>
<feature type="region of interest" description="Disordered" evidence="5">
    <location>
        <begin position="24"/>
        <end position="53"/>
    </location>
</feature>
<feature type="transmembrane region" description="Helical" evidence="6">
    <location>
        <begin position="248"/>
        <end position="271"/>
    </location>
</feature>
<dbReference type="InterPro" id="IPR036259">
    <property type="entry name" value="MFS_trans_sf"/>
</dbReference>
<keyword evidence="4 6" id="KW-0472">Membrane</keyword>
<feature type="compositionally biased region" description="Basic residues" evidence="5">
    <location>
        <begin position="358"/>
        <end position="371"/>
    </location>
</feature>
<feature type="compositionally biased region" description="Basic residues" evidence="5">
    <location>
        <begin position="385"/>
        <end position="395"/>
    </location>
</feature>
<dbReference type="PRINTS" id="PR01036">
    <property type="entry name" value="TCRTETB"/>
</dbReference>
<dbReference type="InterPro" id="IPR011701">
    <property type="entry name" value="MFS"/>
</dbReference>
<feature type="compositionally biased region" description="Low complexity" evidence="5">
    <location>
        <begin position="402"/>
        <end position="419"/>
    </location>
</feature>
<reference evidence="9" key="1">
    <citation type="journal article" date="2019" name="Int. J. Syst. Evol. Microbiol.">
        <title>The Global Catalogue of Microorganisms (GCM) 10K type strain sequencing project: providing services to taxonomists for standard genome sequencing and annotation.</title>
        <authorList>
            <consortium name="The Broad Institute Genomics Platform"/>
            <consortium name="The Broad Institute Genome Sequencing Center for Infectious Disease"/>
            <person name="Wu L."/>
            <person name="Ma J."/>
        </authorList>
    </citation>
    <scope>NUCLEOTIDE SEQUENCE [LARGE SCALE GENOMIC DNA]</scope>
    <source>
        <strain evidence="9">CGMCC 4.7677</strain>
    </source>
</reference>
<feature type="transmembrane region" description="Helical" evidence="6">
    <location>
        <begin position="131"/>
        <end position="154"/>
    </location>
</feature>
<evidence type="ECO:0000259" key="7">
    <source>
        <dbReference type="PROSITE" id="PS50850"/>
    </source>
</evidence>
<dbReference type="Proteomes" id="UP000605897">
    <property type="component" value="Unassembled WGS sequence"/>
</dbReference>
<name>A0ABQ3IV53_9PSEU</name>
<feature type="region of interest" description="Disordered" evidence="5">
    <location>
        <begin position="354"/>
        <end position="497"/>
    </location>
</feature>
<feature type="transmembrane region" description="Helical" evidence="6">
    <location>
        <begin position="100"/>
        <end position="119"/>
    </location>
</feature>
<feature type="domain" description="Major facilitator superfamily (MFS) profile" evidence="7">
    <location>
        <begin position="63"/>
        <end position="519"/>
    </location>
</feature>
<sequence>MPLAPTASGRRALFARLVLVTAPGRRRGARDSPAPPPTAQHPAAAPRESSVPLAPTASGRRALFACLFLVTALGALDQTIVATALPAIVAELGAPSRASWVVTAYALALTAAMPAAGALGDRFGHRRVLTLSIAVFVAASAACGFAGDVAFLAAARLAQGLGGAGLLVLPQAVVAGAVPARERAAFLGPLGAVYAIATVAGPLLGGWLTDVTSWRWVFWLNLPLGAAAVVLVRAAVPADRGLAGRGRFDTLGAVLLATAATGLVLVTTTAAETGWNAVTTTAAALTAVTGAVALGWERRAANPVLPVALLRDRTVRLSCVLALTGGIGLFGVLAYVPTWVQEVYRRLGDHVGAPAAAGHRRDRRRGQHLRVRGAPLGRVAPLPRRGVRVVRRRGRGTGVGRRGAAARGRGPARAAGPGHRAVHADRRRGGAGRGRRPAGRSGHGRTGLRPGDRGDRRRGRARRPGRPGGGRVLRAGVRDRRGVLRGRARLRTGPPRPKTRIRIIIMIHWCTRPSGVDRR</sequence>
<feature type="transmembrane region" description="Helical" evidence="6">
    <location>
        <begin position="185"/>
        <end position="204"/>
    </location>
</feature>
<dbReference type="Pfam" id="PF07690">
    <property type="entry name" value="MFS_1"/>
    <property type="match status" value="1"/>
</dbReference>
<dbReference type="InterPro" id="IPR020846">
    <property type="entry name" value="MFS_dom"/>
</dbReference>
<evidence type="ECO:0000256" key="6">
    <source>
        <dbReference type="SAM" id="Phobius"/>
    </source>
</evidence>